<dbReference type="EMBL" id="CP002364">
    <property type="protein sequence ID" value="ADW19463.1"/>
    <property type="molecule type" value="Genomic_DNA"/>
</dbReference>
<dbReference type="SUPFAM" id="SSF46894">
    <property type="entry name" value="C-terminal effector domain of the bipartite response regulators"/>
    <property type="match status" value="1"/>
</dbReference>
<evidence type="ECO:0000259" key="9">
    <source>
        <dbReference type="PROSITE" id="PS51755"/>
    </source>
</evidence>
<evidence type="ECO:0000256" key="6">
    <source>
        <dbReference type="PROSITE-ProRule" id="PRU00169"/>
    </source>
</evidence>
<evidence type="ECO:0000259" key="8">
    <source>
        <dbReference type="PROSITE" id="PS50110"/>
    </source>
</evidence>
<gene>
    <name evidence="10" type="ordered locus">Despr_3337</name>
</gene>
<evidence type="ECO:0000256" key="5">
    <source>
        <dbReference type="ARBA" id="ARBA00023163"/>
    </source>
</evidence>
<dbReference type="RefSeq" id="WP_015725987.1">
    <property type="nucleotide sequence ID" value="NC_014972.1"/>
</dbReference>
<keyword evidence="4 7" id="KW-0238">DNA-binding</keyword>
<dbReference type="GO" id="GO:0000976">
    <property type="term" value="F:transcription cis-regulatory region binding"/>
    <property type="evidence" value="ECO:0007669"/>
    <property type="project" value="TreeGrafter"/>
</dbReference>
<dbReference type="PROSITE" id="PS51755">
    <property type="entry name" value="OMPR_PHOB"/>
    <property type="match status" value="1"/>
</dbReference>
<dbReference type="KEGG" id="dpr:Despr_3337"/>
<reference evidence="10 11" key="1">
    <citation type="journal article" date="2011" name="Stand. Genomic Sci.">
        <title>Complete genome sequence of Desulfobulbus propionicus type strain (1pr3).</title>
        <authorList>
            <person name="Pagani I."/>
            <person name="Lapidus A."/>
            <person name="Nolan M."/>
            <person name="Lucas S."/>
            <person name="Hammon N."/>
            <person name="Deshpande S."/>
            <person name="Cheng J.F."/>
            <person name="Chertkov O."/>
            <person name="Davenport K."/>
            <person name="Tapia R."/>
            <person name="Han C."/>
            <person name="Goodwin L."/>
            <person name="Pitluck S."/>
            <person name="Liolios K."/>
            <person name="Mavromatis K."/>
            <person name="Ivanova N."/>
            <person name="Mikhailova N."/>
            <person name="Pati A."/>
            <person name="Chen A."/>
            <person name="Palaniappan K."/>
            <person name="Land M."/>
            <person name="Hauser L."/>
            <person name="Chang Y.J."/>
            <person name="Jeffries C.D."/>
            <person name="Detter J.C."/>
            <person name="Brambilla E."/>
            <person name="Kannan K.P."/>
            <person name="Djao O.D."/>
            <person name="Rohde M."/>
            <person name="Pukall R."/>
            <person name="Spring S."/>
            <person name="Goker M."/>
            <person name="Sikorski J."/>
            <person name="Woyke T."/>
            <person name="Bristow J."/>
            <person name="Eisen J.A."/>
            <person name="Markowitz V."/>
            <person name="Hugenholtz P."/>
            <person name="Kyrpides N.C."/>
            <person name="Klenk H.P."/>
        </authorList>
    </citation>
    <scope>NUCLEOTIDE SEQUENCE [LARGE SCALE GENOMIC DNA]</scope>
    <source>
        <strain evidence="11">ATCC 33891 / DSM 2032 / 1pr3</strain>
    </source>
</reference>
<keyword evidence="2" id="KW-0902">Two-component regulatory system</keyword>
<dbReference type="FunFam" id="3.40.50.2300:FF:000001">
    <property type="entry name" value="DNA-binding response regulator PhoB"/>
    <property type="match status" value="1"/>
</dbReference>
<dbReference type="Pfam" id="PF00072">
    <property type="entry name" value="Response_reg"/>
    <property type="match status" value="1"/>
</dbReference>
<dbReference type="InterPro" id="IPR001789">
    <property type="entry name" value="Sig_transdc_resp-reg_receiver"/>
</dbReference>
<organism evidence="10 11">
    <name type="scientific">Desulfobulbus propionicus (strain ATCC 33891 / DSM 2032 / VKM B-1956 / 1pr3)</name>
    <dbReference type="NCBI Taxonomy" id="577650"/>
    <lineage>
        <taxon>Bacteria</taxon>
        <taxon>Pseudomonadati</taxon>
        <taxon>Thermodesulfobacteriota</taxon>
        <taxon>Desulfobulbia</taxon>
        <taxon>Desulfobulbales</taxon>
        <taxon>Desulfobulbaceae</taxon>
        <taxon>Desulfobulbus</taxon>
    </lineage>
</organism>
<name>A0A7U3YQ98_DESPD</name>
<feature type="domain" description="Response regulatory" evidence="8">
    <location>
        <begin position="5"/>
        <end position="121"/>
    </location>
</feature>
<proteinExistence type="predicted"/>
<dbReference type="SUPFAM" id="SSF52172">
    <property type="entry name" value="CheY-like"/>
    <property type="match status" value="1"/>
</dbReference>
<feature type="domain" description="OmpR/PhoB-type" evidence="9">
    <location>
        <begin position="135"/>
        <end position="231"/>
    </location>
</feature>
<keyword evidence="11" id="KW-1185">Reference proteome</keyword>
<dbReference type="GO" id="GO:0000156">
    <property type="term" value="F:phosphorelay response regulator activity"/>
    <property type="evidence" value="ECO:0007669"/>
    <property type="project" value="TreeGrafter"/>
</dbReference>
<dbReference type="CDD" id="cd00383">
    <property type="entry name" value="trans_reg_C"/>
    <property type="match status" value="1"/>
</dbReference>
<feature type="DNA-binding region" description="OmpR/PhoB-type" evidence="7">
    <location>
        <begin position="135"/>
        <end position="231"/>
    </location>
</feature>
<sequence length="231" mass="25425">MRKPSILVVEDDADIQQLVSYNLIKAGFNVTCADSGEEALQLLAREPIDAMVLDLMLPGKDGNEVCRAVRGQEAIKGLPIIMLTAKSEEDDIVSGLECGADDYVTKPFSPRVLIARLEAALRRTPEPVVDADEQAGFISRHGMDIHPGRHEVRVDGQEIHLTASEFTILALLAGRPGWVFSRQQIIDQVRGYDYSITPRAVDVQIFGLRKKLGSAGTCIETVRGIGYRIRE</sequence>
<evidence type="ECO:0000256" key="1">
    <source>
        <dbReference type="ARBA" id="ARBA00022553"/>
    </source>
</evidence>
<dbReference type="Proteomes" id="UP000006365">
    <property type="component" value="Chromosome"/>
</dbReference>
<protein>
    <submittedName>
        <fullName evidence="10">Two component transcriptional regulator, winged helix family</fullName>
    </submittedName>
</protein>
<dbReference type="Pfam" id="PF00486">
    <property type="entry name" value="Trans_reg_C"/>
    <property type="match status" value="1"/>
</dbReference>
<dbReference type="GO" id="GO:0005829">
    <property type="term" value="C:cytosol"/>
    <property type="evidence" value="ECO:0007669"/>
    <property type="project" value="TreeGrafter"/>
</dbReference>
<evidence type="ECO:0000256" key="4">
    <source>
        <dbReference type="ARBA" id="ARBA00023125"/>
    </source>
</evidence>
<evidence type="ECO:0000313" key="10">
    <source>
        <dbReference type="EMBL" id="ADW19463.1"/>
    </source>
</evidence>
<dbReference type="InterPro" id="IPR011006">
    <property type="entry name" value="CheY-like_superfamily"/>
</dbReference>
<dbReference type="GO" id="GO:0032993">
    <property type="term" value="C:protein-DNA complex"/>
    <property type="evidence" value="ECO:0007669"/>
    <property type="project" value="TreeGrafter"/>
</dbReference>
<dbReference type="InterPro" id="IPR039420">
    <property type="entry name" value="WalR-like"/>
</dbReference>
<keyword evidence="3" id="KW-0805">Transcription regulation</keyword>
<dbReference type="InterPro" id="IPR036388">
    <property type="entry name" value="WH-like_DNA-bd_sf"/>
</dbReference>
<dbReference type="Gene3D" id="3.40.50.2300">
    <property type="match status" value="1"/>
</dbReference>
<keyword evidence="5" id="KW-0804">Transcription</keyword>
<dbReference type="SMART" id="SM00448">
    <property type="entry name" value="REC"/>
    <property type="match status" value="1"/>
</dbReference>
<dbReference type="InterPro" id="IPR001867">
    <property type="entry name" value="OmpR/PhoB-type_DNA-bd"/>
</dbReference>
<dbReference type="Gene3D" id="6.10.250.690">
    <property type="match status" value="1"/>
</dbReference>
<dbReference type="InterPro" id="IPR016032">
    <property type="entry name" value="Sig_transdc_resp-reg_C-effctor"/>
</dbReference>
<evidence type="ECO:0000256" key="2">
    <source>
        <dbReference type="ARBA" id="ARBA00023012"/>
    </source>
</evidence>
<evidence type="ECO:0000313" key="11">
    <source>
        <dbReference type="Proteomes" id="UP000006365"/>
    </source>
</evidence>
<dbReference type="AlphaFoldDB" id="A0A7U3YQ98"/>
<dbReference type="Gene3D" id="1.10.10.10">
    <property type="entry name" value="Winged helix-like DNA-binding domain superfamily/Winged helix DNA-binding domain"/>
    <property type="match status" value="1"/>
</dbReference>
<dbReference type="PROSITE" id="PS50110">
    <property type="entry name" value="RESPONSE_REGULATORY"/>
    <property type="match status" value="1"/>
</dbReference>
<evidence type="ECO:0000256" key="3">
    <source>
        <dbReference type="ARBA" id="ARBA00023015"/>
    </source>
</evidence>
<dbReference type="GO" id="GO:0006355">
    <property type="term" value="P:regulation of DNA-templated transcription"/>
    <property type="evidence" value="ECO:0007669"/>
    <property type="project" value="InterPro"/>
</dbReference>
<keyword evidence="1 6" id="KW-0597">Phosphoprotein</keyword>
<dbReference type="PANTHER" id="PTHR48111">
    <property type="entry name" value="REGULATOR OF RPOS"/>
    <property type="match status" value="1"/>
</dbReference>
<accession>A0A7U3YQ98</accession>
<dbReference type="PANTHER" id="PTHR48111:SF1">
    <property type="entry name" value="TWO-COMPONENT RESPONSE REGULATOR ORR33"/>
    <property type="match status" value="1"/>
</dbReference>
<feature type="modified residue" description="4-aspartylphosphate" evidence="6">
    <location>
        <position position="54"/>
    </location>
</feature>
<evidence type="ECO:0000256" key="7">
    <source>
        <dbReference type="PROSITE-ProRule" id="PRU01091"/>
    </source>
</evidence>
<dbReference type="SMART" id="SM00862">
    <property type="entry name" value="Trans_reg_C"/>
    <property type="match status" value="1"/>
</dbReference>